<evidence type="ECO:0000256" key="13">
    <source>
        <dbReference type="ARBA" id="ARBA00023180"/>
    </source>
</evidence>
<evidence type="ECO:0000256" key="6">
    <source>
        <dbReference type="ARBA" id="ARBA00022692"/>
    </source>
</evidence>
<keyword evidence="8" id="KW-0735">Signal-anchor</keyword>
<reference evidence="17 18" key="1">
    <citation type="submission" date="2023-11" db="EMBL/GenBank/DDBJ databases">
        <authorList>
            <person name="Okamura Y."/>
        </authorList>
    </citation>
    <scope>NUCLEOTIDE SEQUENCE [LARGE SCALE GENOMIC DNA]</scope>
</reference>
<dbReference type="EMBL" id="CAVLEF010000007">
    <property type="protein sequence ID" value="CAK1546094.1"/>
    <property type="molecule type" value="Genomic_DNA"/>
</dbReference>
<keyword evidence="6" id="KW-0812">Transmembrane</keyword>
<keyword evidence="18" id="KW-1185">Reference proteome</keyword>
<keyword evidence="4" id="KW-0328">Glycosyltransferase</keyword>
<keyword evidence="10" id="KW-0333">Golgi apparatus</keyword>
<keyword evidence="5" id="KW-0808">Transferase</keyword>
<evidence type="ECO:0000313" key="18">
    <source>
        <dbReference type="Proteomes" id="UP001497472"/>
    </source>
</evidence>
<evidence type="ECO:0000256" key="12">
    <source>
        <dbReference type="ARBA" id="ARBA00023157"/>
    </source>
</evidence>
<feature type="binding site" evidence="15">
    <location>
        <position position="23"/>
    </location>
    <ligand>
        <name>Mn(2+)</name>
        <dbReference type="ChEBI" id="CHEBI:29035"/>
    </ligand>
</feature>
<evidence type="ECO:0000256" key="2">
    <source>
        <dbReference type="ARBA" id="ARBA00004323"/>
    </source>
</evidence>
<protein>
    <submittedName>
        <fullName evidence="17">Uncharacterized protein</fullName>
    </submittedName>
</protein>
<keyword evidence="13" id="KW-0325">Glycoprotein</keyword>
<dbReference type="PANTHER" id="PTHR12871">
    <property type="entry name" value="BETA-1,2-N-ACETYLGLUCOSAMINYLTRANSFERASE II"/>
    <property type="match status" value="1"/>
</dbReference>
<evidence type="ECO:0000256" key="11">
    <source>
        <dbReference type="ARBA" id="ARBA00023136"/>
    </source>
</evidence>
<keyword evidence="11" id="KW-0472">Membrane</keyword>
<dbReference type="PANTHER" id="PTHR12871:SF0">
    <property type="entry name" value="ALPHA-1,6-MANNOSYL-GLYCOPROTEIN 2-BETA-N-ACETYLGLUCOSAMINYLTRANSFERASE"/>
    <property type="match status" value="1"/>
</dbReference>
<evidence type="ECO:0000256" key="5">
    <source>
        <dbReference type="ARBA" id="ARBA00022679"/>
    </source>
</evidence>
<comment type="pathway">
    <text evidence="3">Protein modification; protein glycosylation.</text>
</comment>
<evidence type="ECO:0000256" key="7">
    <source>
        <dbReference type="ARBA" id="ARBA00022723"/>
    </source>
</evidence>
<evidence type="ECO:0000256" key="10">
    <source>
        <dbReference type="ARBA" id="ARBA00023034"/>
    </source>
</evidence>
<dbReference type="GO" id="GO:0046872">
    <property type="term" value="F:metal ion binding"/>
    <property type="evidence" value="ECO:0007669"/>
    <property type="project" value="UniProtKB-KW"/>
</dbReference>
<dbReference type="Proteomes" id="UP001497472">
    <property type="component" value="Unassembled WGS sequence"/>
</dbReference>
<accession>A0AAV1JCE7</accession>
<keyword evidence="9" id="KW-1133">Transmembrane helix</keyword>
<keyword evidence="14 15" id="KW-0464">Manganese</keyword>
<comment type="subcellular location">
    <subcellularLocation>
        <location evidence="2">Golgi apparatus membrane</location>
        <topology evidence="2">Single-pass type II membrane protein</topology>
    </subcellularLocation>
</comment>
<evidence type="ECO:0000256" key="16">
    <source>
        <dbReference type="PIRSR" id="PIRSR607754-3"/>
    </source>
</evidence>
<name>A0AAV1JCE7_9NEOP</name>
<comment type="cofactor">
    <cofactor evidence="1 15">
        <name>Mn(2+)</name>
        <dbReference type="ChEBI" id="CHEBI:29035"/>
    </cofactor>
</comment>
<feature type="disulfide bond" evidence="16">
    <location>
        <begin position="100"/>
        <end position="206"/>
    </location>
</feature>
<dbReference type="GO" id="GO:0005795">
    <property type="term" value="C:Golgi stack"/>
    <property type="evidence" value="ECO:0007669"/>
    <property type="project" value="InterPro"/>
</dbReference>
<gene>
    <name evidence="17" type="ORF">LNINA_LOCUS5692</name>
</gene>
<comment type="caution">
    <text evidence="17">The sequence shown here is derived from an EMBL/GenBank/DDBJ whole genome shotgun (WGS) entry which is preliminary data.</text>
</comment>
<dbReference type="AlphaFoldDB" id="A0AAV1JCE7"/>
<evidence type="ECO:0000256" key="9">
    <source>
        <dbReference type="ARBA" id="ARBA00022989"/>
    </source>
</evidence>
<sequence length="230" mass="26708">MVFESLTAVSGRDAELVFFMEDDQYLLQDFLYMAIYMRKVATSLPQCNMLSMATVSDGTFMGNDSYRTEFTTWQPKYFSDVLGFDFATWNTIVSHFDMFCLIDDSWSRSVQYISLNRVDGERFKVISSEMPRSFKTSCGIGRGVTNCGVFEGIYKALNIIKRQRDDFFPPYLEVYANIELVDNDFIGFDIMKNNRVRIDIRNQELCNNITRAKVKKILLDMKTQFSSLTM</sequence>
<dbReference type="Pfam" id="PF05060">
    <property type="entry name" value="MGAT2"/>
    <property type="match status" value="1"/>
</dbReference>
<keyword evidence="7 15" id="KW-0479">Metal-binding</keyword>
<dbReference type="GO" id="GO:0008455">
    <property type="term" value="F:alpha-1,6-mannosylglycoprotein 2-beta-N-acetylglucosaminyltransferase activity"/>
    <property type="evidence" value="ECO:0007669"/>
    <property type="project" value="InterPro"/>
</dbReference>
<evidence type="ECO:0000256" key="3">
    <source>
        <dbReference type="ARBA" id="ARBA00004922"/>
    </source>
</evidence>
<evidence type="ECO:0000313" key="17">
    <source>
        <dbReference type="EMBL" id="CAK1546094.1"/>
    </source>
</evidence>
<evidence type="ECO:0000256" key="1">
    <source>
        <dbReference type="ARBA" id="ARBA00001936"/>
    </source>
</evidence>
<evidence type="ECO:0000256" key="4">
    <source>
        <dbReference type="ARBA" id="ARBA00022676"/>
    </source>
</evidence>
<evidence type="ECO:0000256" key="14">
    <source>
        <dbReference type="ARBA" id="ARBA00023211"/>
    </source>
</evidence>
<dbReference type="GO" id="GO:0000139">
    <property type="term" value="C:Golgi membrane"/>
    <property type="evidence" value="ECO:0007669"/>
    <property type="project" value="UniProtKB-SubCell"/>
</dbReference>
<keyword evidence="12 16" id="KW-1015">Disulfide bond</keyword>
<evidence type="ECO:0000256" key="8">
    <source>
        <dbReference type="ARBA" id="ARBA00022968"/>
    </source>
</evidence>
<organism evidence="17 18">
    <name type="scientific">Leptosia nina</name>
    <dbReference type="NCBI Taxonomy" id="320188"/>
    <lineage>
        <taxon>Eukaryota</taxon>
        <taxon>Metazoa</taxon>
        <taxon>Ecdysozoa</taxon>
        <taxon>Arthropoda</taxon>
        <taxon>Hexapoda</taxon>
        <taxon>Insecta</taxon>
        <taxon>Pterygota</taxon>
        <taxon>Neoptera</taxon>
        <taxon>Endopterygota</taxon>
        <taxon>Lepidoptera</taxon>
        <taxon>Glossata</taxon>
        <taxon>Ditrysia</taxon>
        <taxon>Papilionoidea</taxon>
        <taxon>Pieridae</taxon>
        <taxon>Pierinae</taxon>
        <taxon>Leptosia</taxon>
    </lineage>
</organism>
<dbReference type="InterPro" id="IPR007754">
    <property type="entry name" value="GlcNAc_II"/>
</dbReference>
<dbReference type="GO" id="GO:0009312">
    <property type="term" value="P:oligosaccharide biosynthetic process"/>
    <property type="evidence" value="ECO:0007669"/>
    <property type="project" value="InterPro"/>
</dbReference>
<evidence type="ECO:0000256" key="15">
    <source>
        <dbReference type="PIRSR" id="PIRSR607754-2"/>
    </source>
</evidence>
<proteinExistence type="predicted"/>
<dbReference type="GO" id="GO:0006487">
    <property type="term" value="P:protein N-linked glycosylation"/>
    <property type="evidence" value="ECO:0007669"/>
    <property type="project" value="TreeGrafter"/>
</dbReference>